<dbReference type="InterPro" id="IPR000092">
    <property type="entry name" value="Polyprenyl_synt"/>
</dbReference>
<dbReference type="GO" id="GO:0004659">
    <property type="term" value="F:prenyltransferase activity"/>
    <property type="evidence" value="ECO:0007669"/>
    <property type="project" value="InterPro"/>
</dbReference>
<dbReference type="Pfam" id="PF00348">
    <property type="entry name" value="polyprenyl_synt"/>
    <property type="match status" value="1"/>
</dbReference>
<dbReference type="CDD" id="cd00685">
    <property type="entry name" value="Trans_IPPS_HT"/>
    <property type="match status" value="1"/>
</dbReference>
<organism evidence="8 9">
    <name type="scientific">Streptomyces apricus</name>
    <dbReference type="NCBI Taxonomy" id="1828112"/>
    <lineage>
        <taxon>Bacteria</taxon>
        <taxon>Bacillati</taxon>
        <taxon>Actinomycetota</taxon>
        <taxon>Actinomycetes</taxon>
        <taxon>Kitasatosporales</taxon>
        <taxon>Streptomycetaceae</taxon>
        <taxon>Streptomyces</taxon>
    </lineage>
</organism>
<accession>A0A5B0BJE0</accession>
<reference evidence="8 9" key="1">
    <citation type="submission" date="2019-05" db="EMBL/GenBank/DDBJ databases">
        <authorList>
            <person name="Hariharan J."/>
            <person name="Choudoir M.J."/>
            <person name="Diebold P."/>
            <person name="Panke-Buisse K."/>
            <person name="Buckley D.H."/>
        </authorList>
    </citation>
    <scope>NUCLEOTIDE SEQUENCE [LARGE SCALE GENOMIC DNA]</scope>
    <source>
        <strain evidence="8 9">SUN51</strain>
    </source>
</reference>
<dbReference type="PANTHER" id="PTHR12001">
    <property type="entry name" value="GERANYLGERANYL PYROPHOSPHATE SYNTHASE"/>
    <property type="match status" value="1"/>
</dbReference>
<dbReference type="GO" id="GO:0008299">
    <property type="term" value="P:isoprenoid biosynthetic process"/>
    <property type="evidence" value="ECO:0007669"/>
    <property type="project" value="InterPro"/>
</dbReference>
<dbReference type="OrthoDB" id="4497239at2"/>
<evidence type="ECO:0000256" key="3">
    <source>
        <dbReference type="ARBA" id="ARBA00022679"/>
    </source>
</evidence>
<evidence type="ECO:0000256" key="4">
    <source>
        <dbReference type="ARBA" id="ARBA00022723"/>
    </source>
</evidence>
<evidence type="ECO:0000256" key="2">
    <source>
        <dbReference type="ARBA" id="ARBA00006706"/>
    </source>
</evidence>
<dbReference type="PROSITE" id="PS00444">
    <property type="entry name" value="POLYPRENYL_SYNTHASE_2"/>
    <property type="match status" value="1"/>
</dbReference>
<dbReference type="SFLD" id="SFLDS00005">
    <property type="entry name" value="Isoprenoid_Synthase_Type_I"/>
    <property type="match status" value="1"/>
</dbReference>
<dbReference type="InterPro" id="IPR033749">
    <property type="entry name" value="Polyprenyl_synt_CS"/>
</dbReference>
<dbReference type="GO" id="GO:0046872">
    <property type="term" value="F:metal ion binding"/>
    <property type="evidence" value="ECO:0007669"/>
    <property type="project" value="UniProtKB-KW"/>
</dbReference>
<evidence type="ECO:0000313" key="8">
    <source>
        <dbReference type="EMBL" id="KAA0941089.1"/>
    </source>
</evidence>
<dbReference type="Gene3D" id="1.10.600.10">
    <property type="entry name" value="Farnesyl Diphosphate Synthase"/>
    <property type="match status" value="1"/>
</dbReference>
<keyword evidence="5" id="KW-0460">Magnesium</keyword>
<dbReference type="PANTHER" id="PTHR12001:SF85">
    <property type="entry name" value="SHORT CHAIN ISOPRENYL DIPHOSPHATE SYNTHASE"/>
    <property type="match status" value="1"/>
</dbReference>
<gene>
    <name evidence="8" type="ORF">FGF04_07060</name>
</gene>
<keyword evidence="9" id="KW-1185">Reference proteome</keyword>
<feature type="compositionally biased region" description="Low complexity" evidence="7">
    <location>
        <begin position="359"/>
        <end position="371"/>
    </location>
</feature>
<dbReference type="AlphaFoldDB" id="A0A5B0BJE0"/>
<comment type="caution">
    <text evidence="8">The sequence shown here is derived from an EMBL/GenBank/DDBJ whole genome shotgun (WGS) entry which is preliminary data.</text>
</comment>
<evidence type="ECO:0000256" key="6">
    <source>
        <dbReference type="RuleBase" id="RU004466"/>
    </source>
</evidence>
<comment type="cofactor">
    <cofactor evidence="1">
        <name>Mg(2+)</name>
        <dbReference type="ChEBI" id="CHEBI:18420"/>
    </cofactor>
</comment>
<dbReference type="SUPFAM" id="SSF48576">
    <property type="entry name" value="Terpenoid synthases"/>
    <property type="match status" value="1"/>
</dbReference>
<sequence>MTSEQWEPAAFKTRVDAVLHRVVAEEADRFAAIDPLLGPVAEQVEAAVADGKRLRAAFCYWGWRATGQPDSDALVRAAASMELVHAAAVVHDDLIDDSPLRHGRPTAHLALRGAVRRRPRTRAAARSLAMLVGDLLMALAGELFTTSGLPAAYLSRARPLWLVMARELIAGECLEILRTGAGFDTSASLKVIRYKTAKYTVEQPLLIGGALAGADAGQRAGCSAYGLPLGEAFQLRDDLLGLFGDPRRTGKANADDLRGHRPTALLAETWRLAGDDDRALLRTFLGRRDADAEALDAVRATMLRLNSPARIEDMISARVEEALAALQDQQAPTSGPATTRRLPCPTPHDPWTPCARKATNSPTPRSPPSSNAGRSARSTP</sequence>
<dbReference type="RefSeq" id="WP_149510387.1">
    <property type="nucleotide sequence ID" value="NZ_VDFC01000020.1"/>
</dbReference>
<proteinExistence type="inferred from homology"/>
<comment type="similarity">
    <text evidence="2 6">Belongs to the FPP/GGPP synthase family.</text>
</comment>
<dbReference type="InterPro" id="IPR008949">
    <property type="entry name" value="Isoprenoid_synthase_dom_sf"/>
</dbReference>
<protein>
    <submittedName>
        <fullName evidence="8">Polyprenyl synthetase family protein</fullName>
    </submittedName>
</protein>
<keyword evidence="3 6" id="KW-0808">Transferase</keyword>
<evidence type="ECO:0000256" key="1">
    <source>
        <dbReference type="ARBA" id="ARBA00001946"/>
    </source>
</evidence>
<feature type="region of interest" description="Disordered" evidence="7">
    <location>
        <begin position="326"/>
        <end position="380"/>
    </location>
</feature>
<dbReference type="EMBL" id="VDFC01000020">
    <property type="protein sequence ID" value="KAA0941089.1"/>
    <property type="molecule type" value="Genomic_DNA"/>
</dbReference>
<name>A0A5B0BJE0_9ACTN</name>
<evidence type="ECO:0000256" key="5">
    <source>
        <dbReference type="ARBA" id="ARBA00022842"/>
    </source>
</evidence>
<keyword evidence="4" id="KW-0479">Metal-binding</keyword>
<dbReference type="Proteomes" id="UP000324965">
    <property type="component" value="Unassembled WGS sequence"/>
</dbReference>
<evidence type="ECO:0000256" key="7">
    <source>
        <dbReference type="SAM" id="MobiDB-lite"/>
    </source>
</evidence>
<evidence type="ECO:0000313" key="9">
    <source>
        <dbReference type="Proteomes" id="UP000324965"/>
    </source>
</evidence>